<name>A0A6V8P758_9ACTN</name>
<evidence type="ECO:0000313" key="2">
    <source>
        <dbReference type="Proteomes" id="UP000591948"/>
    </source>
</evidence>
<reference evidence="1 2" key="1">
    <citation type="journal article" date="2020" name="Front. Microbiol.">
        <title>Single-cell genomics of novel Actinobacteria with the Wood-Ljungdahl pathway discovered in a serpentinizing system.</title>
        <authorList>
            <person name="Merino N."/>
            <person name="Kawai M."/>
            <person name="Boyd E.S."/>
            <person name="Colman D.R."/>
            <person name="McGlynn S.E."/>
            <person name="Nealson K.H."/>
            <person name="Kurokawa K."/>
            <person name="Hongoh Y."/>
        </authorList>
    </citation>
    <scope>NUCLEOTIDE SEQUENCE [LARGE SCALE GENOMIC DNA]</scope>
    <source>
        <strain evidence="1 2">S33</strain>
    </source>
</reference>
<keyword evidence="2" id="KW-1185">Reference proteome</keyword>
<accession>A0A6V8P758</accession>
<gene>
    <name evidence="1" type="ORF">HKBW3S33_01600</name>
</gene>
<dbReference type="EMBL" id="BLRY01000134">
    <property type="protein sequence ID" value="GFP28183.1"/>
    <property type="molecule type" value="Genomic_DNA"/>
</dbReference>
<comment type="caution">
    <text evidence="1">The sequence shown here is derived from an EMBL/GenBank/DDBJ whole genome shotgun (WGS) entry which is preliminary data.</text>
</comment>
<evidence type="ECO:0000313" key="1">
    <source>
        <dbReference type="EMBL" id="GFP28183.1"/>
    </source>
</evidence>
<protein>
    <submittedName>
        <fullName evidence="1">Uncharacterized protein</fullName>
    </submittedName>
</protein>
<organism evidence="1 2">
    <name type="scientific">Candidatus Hakubella thermalkaliphila</name>
    <dbReference type="NCBI Taxonomy" id="2754717"/>
    <lineage>
        <taxon>Bacteria</taxon>
        <taxon>Bacillati</taxon>
        <taxon>Actinomycetota</taxon>
        <taxon>Actinomycetota incertae sedis</taxon>
        <taxon>Candidatus Hakubellales</taxon>
        <taxon>Candidatus Hakubellaceae</taxon>
        <taxon>Candidatus Hakubella</taxon>
    </lineage>
</organism>
<proteinExistence type="predicted"/>
<sequence>MEAEEGEEVSVEVPPAEVEQVEDGRIQGTVTGDCQSNLIRWIIQKKEELDGSKREKVG</sequence>
<dbReference type="Proteomes" id="UP000591948">
    <property type="component" value="Unassembled WGS sequence"/>
</dbReference>